<dbReference type="AlphaFoldDB" id="A0A068Y8U6"/>
<reference evidence="2" key="1">
    <citation type="journal article" date="2013" name="Nature">
        <title>The genomes of four tapeworm species reveal adaptations to parasitism.</title>
        <authorList>
            <person name="Tsai I.J."/>
            <person name="Zarowiecki M."/>
            <person name="Holroyd N."/>
            <person name="Garciarrubio A."/>
            <person name="Sanchez-Flores A."/>
            <person name="Brooks K.L."/>
            <person name="Tracey A."/>
            <person name="Bobes R.J."/>
            <person name="Fragoso G."/>
            <person name="Sciutto E."/>
            <person name="Aslett M."/>
            <person name="Beasley H."/>
            <person name="Bennett H.M."/>
            <person name="Cai J."/>
            <person name="Camicia F."/>
            <person name="Clark R."/>
            <person name="Cucher M."/>
            <person name="De Silva N."/>
            <person name="Day T.A."/>
            <person name="Deplazes P."/>
            <person name="Estrada K."/>
            <person name="Fernandez C."/>
            <person name="Holland P.W."/>
            <person name="Hou J."/>
            <person name="Hu S."/>
            <person name="Huckvale T."/>
            <person name="Hung S.S."/>
            <person name="Kamenetzky L."/>
            <person name="Keane J.A."/>
            <person name="Kiss F."/>
            <person name="Koziol U."/>
            <person name="Lambert O."/>
            <person name="Liu K."/>
            <person name="Luo X."/>
            <person name="Luo Y."/>
            <person name="Macchiaroli N."/>
            <person name="Nichol S."/>
            <person name="Paps J."/>
            <person name="Parkinson J."/>
            <person name="Pouchkina-Stantcheva N."/>
            <person name="Riddiford N."/>
            <person name="Rosenzvit M."/>
            <person name="Salinas G."/>
            <person name="Wasmuth J.D."/>
            <person name="Zamanian M."/>
            <person name="Zheng Y."/>
            <person name="Cai X."/>
            <person name="Soberon X."/>
            <person name="Olson P.D."/>
            <person name="Laclette J.P."/>
            <person name="Brehm K."/>
            <person name="Berriman M."/>
            <person name="Garciarrubio A."/>
            <person name="Bobes R.J."/>
            <person name="Fragoso G."/>
            <person name="Sanchez-Flores A."/>
            <person name="Estrada K."/>
            <person name="Cevallos M.A."/>
            <person name="Morett E."/>
            <person name="Gonzalez V."/>
            <person name="Portillo T."/>
            <person name="Ochoa-Leyva A."/>
            <person name="Jose M.V."/>
            <person name="Sciutto E."/>
            <person name="Landa A."/>
            <person name="Jimenez L."/>
            <person name="Valdes V."/>
            <person name="Carrero J.C."/>
            <person name="Larralde C."/>
            <person name="Morales-Montor J."/>
            <person name="Limon-Lason J."/>
            <person name="Soberon X."/>
            <person name="Laclette J.P."/>
        </authorList>
    </citation>
    <scope>NUCLEOTIDE SEQUENCE [LARGE SCALE GENOMIC DNA]</scope>
</reference>
<organism evidence="2 3">
    <name type="scientific">Echinococcus multilocularis</name>
    <name type="common">Fox tapeworm</name>
    <dbReference type="NCBI Taxonomy" id="6211"/>
    <lineage>
        <taxon>Eukaryota</taxon>
        <taxon>Metazoa</taxon>
        <taxon>Spiralia</taxon>
        <taxon>Lophotrochozoa</taxon>
        <taxon>Platyhelminthes</taxon>
        <taxon>Cestoda</taxon>
        <taxon>Eucestoda</taxon>
        <taxon>Cyclophyllidea</taxon>
        <taxon>Taeniidae</taxon>
        <taxon>Echinococcus</taxon>
    </lineage>
</organism>
<protein>
    <submittedName>
        <fullName evidence="2">Uncharacterized protein</fullName>
    </submittedName>
</protein>
<keyword evidence="1" id="KW-1133">Transmembrane helix</keyword>
<accession>A0A068Y8U6</accession>
<dbReference type="Proteomes" id="UP000017246">
    <property type="component" value="Unassembled WGS sequence"/>
</dbReference>
<evidence type="ECO:0000256" key="1">
    <source>
        <dbReference type="SAM" id="Phobius"/>
    </source>
</evidence>
<keyword evidence="1" id="KW-0472">Membrane</keyword>
<keyword evidence="1" id="KW-0812">Transmembrane</keyword>
<name>A0A068Y8U6_ECHMU</name>
<feature type="transmembrane region" description="Helical" evidence="1">
    <location>
        <begin position="114"/>
        <end position="132"/>
    </location>
</feature>
<feature type="transmembrane region" description="Helical" evidence="1">
    <location>
        <begin position="7"/>
        <end position="26"/>
    </location>
</feature>
<sequence>MQRLENVLRSGFFIVLPAWLIISPSTDPPVRLAVYFSNARPPYPFSDSLFHFDGGLSCDAGMYAYAVLRVPSDPLSLSSSSETLEVTCLFVFLLHLSLCGECFCDSVFMHLLDVTVPLLTCGFTAVAALSDWRSPRRHSHSSDVGRLLTFQ</sequence>
<dbReference type="EMBL" id="LN902842">
    <property type="protein sequence ID" value="CDS39681.1"/>
    <property type="molecule type" value="Genomic_DNA"/>
</dbReference>
<evidence type="ECO:0000313" key="3">
    <source>
        <dbReference type="Proteomes" id="UP000017246"/>
    </source>
</evidence>
<evidence type="ECO:0000313" key="2">
    <source>
        <dbReference type="EMBL" id="CDS39681.1"/>
    </source>
</evidence>
<keyword evidence="3" id="KW-1185">Reference proteome</keyword>
<reference evidence="2" key="2">
    <citation type="submission" date="2015-11" db="EMBL/GenBank/DDBJ databases">
        <authorList>
            <person name="Zhang Y."/>
            <person name="Guo Z."/>
        </authorList>
    </citation>
    <scope>NUCLEOTIDE SEQUENCE</scope>
</reference>
<gene>
    <name evidence="2" type="ORF">EmuJ_000722400</name>
</gene>
<proteinExistence type="predicted"/>